<comment type="caution">
    <text evidence="1">The sequence shown here is derived from an EMBL/GenBank/DDBJ whole genome shotgun (WGS) entry which is preliminary data.</text>
</comment>
<evidence type="ECO:0000313" key="2">
    <source>
        <dbReference type="Proteomes" id="UP001148838"/>
    </source>
</evidence>
<proteinExistence type="predicted"/>
<accession>A0ABQ8S7Y9</accession>
<evidence type="ECO:0000313" key="1">
    <source>
        <dbReference type="EMBL" id="KAJ4429855.1"/>
    </source>
</evidence>
<dbReference type="Proteomes" id="UP001148838">
    <property type="component" value="Unassembled WGS sequence"/>
</dbReference>
<gene>
    <name evidence="1" type="ORF">ANN_22059</name>
</gene>
<keyword evidence="2" id="KW-1185">Reference proteome</keyword>
<organism evidence="1 2">
    <name type="scientific">Periplaneta americana</name>
    <name type="common">American cockroach</name>
    <name type="synonym">Blatta americana</name>
    <dbReference type="NCBI Taxonomy" id="6978"/>
    <lineage>
        <taxon>Eukaryota</taxon>
        <taxon>Metazoa</taxon>
        <taxon>Ecdysozoa</taxon>
        <taxon>Arthropoda</taxon>
        <taxon>Hexapoda</taxon>
        <taxon>Insecta</taxon>
        <taxon>Pterygota</taxon>
        <taxon>Neoptera</taxon>
        <taxon>Polyneoptera</taxon>
        <taxon>Dictyoptera</taxon>
        <taxon>Blattodea</taxon>
        <taxon>Blattoidea</taxon>
        <taxon>Blattidae</taxon>
        <taxon>Blattinae</taxon>
        <taxon>Periplaneta</taxon>
    </lineage>
</organism>
<reference evidence="1 2" key="1">
    <citation type="journal article" date="2022" name="Allergy">
        <title>Genome assembly and annotation of Periplaneta americana reveal a comprehensive cockroach allergen profile.</title>
        <authorList>
            <person name="Wang L."/>
            <person name="Xiong Q."/>
            <person name="Saelim N."/>
            <person name="Wang L."/>
            <person name="Nong W."/>
            <person name="Wan A.T."/>
            <person name="Shi M."/>
            <person name="Liu X."/>
            <person name="Cao Q."/>
            <person name="Hui J.H.L."/>
            <person name="Sookrung N."/>
            <person name="Leung T.F."/>
            <person name="Tungtrongchitr A."/>
            <person name="Tsui S.K.W."/>
        </authorList>
    </citation>
    <scope>NUCLEOTIDE SEQUENCE [LARGE SCALE GENOMIC DNA]</scope>
    <source>
        <strain evidence="1">PWHHKU_190912</strain>
    </source>
</reference>
<dbReference type="Gene3D" id="3.30.420.10">
    <property type="entry name" value="Ribonuclease H-like superfamily/Ribonuclease H"/>
    <property type="match status" value="1"/>
</dbReference>
<protein>
    <submittedName>
        <fullName evidence="1">Uncharacterized protein</fullName>
    </submittedName>
</protein>
<dbReference type="InterPro" id="IPR036397">
    <property type="entry name" value="RNaseH_sf"/>
</dbReference>
<dbReference type="EMBL" id="JAJSOF020000033">
    <property type="protein sequence ID" value="KAJ4429855.1"/>
    <property type="molecule type" value="Genomic_DNA"/>
</dbReference>
<name>A0ABQ8S7Y9_PERAM</name>
<sequence length="223" mass="26022">MFGAKRDDVTGEWRKLHNTELHALYSSPDIIRNIKSRRLRWAGHVALMGESTNAYRVLVGRPERKISLERPRLRWEDNIKMDLREVEYDDRDWINFAQDRDQWRAYVRAAINLRSPDLNPIEYLWDELDRRLRSREIRAIYIVQLSAMLQEEWRRIPMDILHKLVESMPDKVTAVIATRGDSVIVGGSVHNVGRLVSLPRGTQCQTPGWISDCDTCDGQATAR</sequence>